<evidence type="ECO:0000259" key="1">
    <source>
        <dbReference type="Pfam" id="PF18717"/>
    </source>
</evidence>
<dbReference type="Proteomes" id="UP000027265">
    <property type="component" value="Unassembled WGS sequence"/>
</dbReference>
<evidence type="ECO:0000313" key="3">
    <source>
        <dbReference type="Proteomes" id="UP000027265"/>
    </source>
</evidence>
<dbReference type="Pfam" id="PF18717">
    <property type="entry name" value="CxC4"/>
    <property type="match status" value="1"/>
</dbReference>
<gene>
    <name evidence="2" type="ORF">JAAARDRAFT_128490</name>
</gene>
<protein>
    <recommendedName>
        <fullName evidence="1">HMG domain-containing protein</fullName>
    </recommendedName>
</protein>
<sequence>MTAAGRDDGLSGKGSISHISVPPPRWCSMPFETSFYAPYSSFDQPHFTLDETIQCCCGYLPISPLHSLIGVPKHAVIYGLTNRLNASIELLPCPVCCHVRRQIGADLGHFGLFNWNNSMIFSHELLNGFTNAYTASETPFSAFCLTVQRTYMDHGTDNTFCSDDTFVRVWFAFTRLQELDSGMMCPTCGPSPSIIIADGISLGIHHSQMSANVAPPTHVSPETSEKH</sequence>
<organism evidence="2 3">
    <name type="scientific">Jaapia argillacea MUCL 33604</name>
    <dbReference type="NCBI Taxonomy" id="933084"/>
    <lineage>
        <taxon>Eukaryota</taxon>
        <taxon>Fungi</taxon>
        <taxon>Dikarya</taxon>
        <taxon>Basidiomycota</taxon>
        <taxon>Agaricomycotina</taxon>
        <taxon>Agaricomycetes</taxon>
        <taxon>Agaricomycetidae</taxon>
        <taxon>Jaapiales</taxon>
        <taxon>Jaapiaceae</taxon>
        <taxon>Jaapia</taxon>
    </lineage>
</organism>
<dbReference type="HOGENOM" id="CLU_069971_0_0_1"/>
<feature type="non-terminal residue" evidence="2">
    <location>
        <position position="227"/>
    </location>
</feature>
<dbReference type="STRING" id="933084.A0A067PXI1"/>
<dbReference type="AlphaFoldDB" id="A0A067PXI1"/>
<keyword evidence="3" id="KW-1185">Reference proteome</keyword>
<name>A0A067PXI1_9AGAM</name>
<dbReference type="InterPro" id="IPR040648">
    <property type="entry name" value="HMGXB3_CxC4"/>
</dbReference>
<evidence type="ECO:0000313" key="2">
    <source>
        <dbReference type="EMBL" id="KDQ58595.1"/>
    </source>
</evidence>
<accession>A0A067PXI1</accession>
<feature type="domain" description="HMG" evidence="1">
    <location>
        <begin position="40"/>
        <end position="173"/>
    </location>
</feature>
<reference evidence="3" key="1">
    <citation type="journal article" date="2014" name="Proc. Natl. Acad. Sci. U.S.A.">
        <title>Extensive sampling of basidiomycete genomes demonstrates inadequacy of the white-rot/brown-rot paradigm for wood decay fungi.</title>
        <authorList>
            <person name="Riley R."/>
            <person name="Salamov A.A."/>
            <person name="Brown D.W."/>
            <person name="Nagy L.G."/>
            <person name="Floudas D."/>
            <person name="Held B.W."/>
            <person name="Levasseur A."/>
            <person name="Lombard V."/>
            <person name="Morin E."/>
            <person name="Otillar R."/>
            <person name="Lindquist E.A."/>
            <person name="Sun H."/>
            <person name="LaButti K.M."/>
            <person name="Schmutz J."/>
            <person name="Jabbour D."/>
            <person name="Luo H."/>
            <person name="Baker S.E."/>
            <person name="Pisabarro A.G."/>
            <person name="Walton J.D."/>
            <person name="Blanchette R.A."/>
            <person name="Henrissat B."/>
            <person name="Martin F."/>
            <person name="Cullen D."/>
            <person name="Hibbett D.S."/>
            <person name="Grigoriev I.V."/>
        </authorList>
    </citation>
    <scope>NUCLEOTIDE SEQUENCE [LARGE SCALE GENOMIC DNA]</scope>
    <source>
        <strain evidence="3">MUCL 33604</strain>
    </source>
</reference>
<dbReference type="InParanoid" id="A0A067PXI1"/>
<proteinExistence type="predicted"/>
<dbReference type="OrthoDB" id="5598737at2759"/>
<dbReference type="EMBL" id="KL197717">
    <property type="protein sequence ID" value="KDQ58595.1"/>
    <property type="molecule type" value="Genomic_DNA"/>
</dbReference>